<accession>Q0RM59</accession>
<dbReference type="AlphaFoldDB" id="Q0RM59"/>
<name>Q0RM59_FRAAA</name>
<organism evidence="1 2">
    <name type="scientific">Frankia alni (strain DSM 45986 / CECT 9034 / ACN14a)</name>
    <dbReference type="NCBI Taxonomy" id="326424"/>
    <lineage>
        <taxon>Bacteria</taxon>
        <taxon>Bacillati</taxon>
        <taxon>Actinomycetota</taxon>
        <taxon>Actinomycetes</taxon>
        <taxon>Frankiales</taxon>
        <taxon>Frankiaceae</taxon>
        <taxon>Frankia</taxon>
    </lineage>
</organism>
<dbReference type="HOGENOM" id="CLU_1003822_0_0_11"/>
<sequence>MPARRRLSRELADDLIGTRPAAAEPTITEATVAVDDDGAPVFAYLPAGEPQEVMALRRAVLRIRCEALSRAKGALNISRNFGFTPRRPVYGREGCQIGRLAAESPQEHRVLERWALLLERTLDQIDPSIVARDAQTMTQVDSSWRLGGGRLWTSGVINRSSALPYHRDRFNFSTWSAMPVLRRGIRGGYLALPEWGEVIACRDGWTLFFVGRQHVHGVTPMRTVQPDGYRFSVVFYALRGMKDCLSAAVETAYARQRRSQRERAMAARLAAGQPMLP</sequence>
<evidence type="ECO:0000313" key="2">
    <source>
        <dbReference type="Proteomes" id="UP000000657"/>
    </source>
</evidence>
<dbReference type="EMBL" id="CT573213">
    <property type="protein sequence ID" value="CAJ61393.1"/>
    <property type="molecule type" value="Genomic_DNA"/>
</dbReference>
<dbReference type="Proteomes" id="UP000000657">
    <property type="component" value="Chromosome"/>
</dbReference>
<dbReference type="STRING" id="326424.FRAAL2749"/>
<protein>
    <submittedName>
        <fullName evidence="1">Uncharacterized protein</fullName>
    </submittedName>
</protein>
<gene>
    <name evidence="1" type="ordered locus">FRAAL2749</name>
</gene>
<keyword evidence="2" id="KW-1185">Reference proteome</keyword>
<dbReference type="KEGG" id="fal:FRAAL2749"/>
<reference evidence="1 2" key="1">
    <citation type="journal article" date="2007" name="Genome Res.">
        <title>Genome characteristics of facultatively symbiotic Frankia sp. strains reflect host range and host plant biogeography.</title>
        <authorList>
            <person name="Normand P."/>
            <person name="Lapierre P."/>
            <person name="Tisa L.S."/>
            <person name="Gogarten J.P."/>
            <person name="Alloisio N."/>
            <person name="Bagnarol E."/>
            <person name="Bassi C.A."/>
            <person name="Berry A.M."/>
            <person name="Bickhart D.M."/>
            <person name="Choisne N."/>
            <person name="Couloux A."/>
            <person name="Cournoyer B."/>
            <person name="Cruveiller S."/>
            <person name="Daubin V."/>
            <person name="Demange N."/>
            <person name="Francino M.P."/>
            <person name="Goltsman E."/>
            <person name="Huang Y."/>
            <person name="Kopp O.R."/>
            <person name="Labarre L."/>
            <person name="Lapidus A."/>
            <person name="Lavire C."/>
            <person name="Marechal J."/>
            <person name="Martinez M."/>
            <person name="Mastronunzio J.E."/>
            <person name="Mullin B.C."/>
            <person name="Niemann J."/>
            <person name="Pujic P."/>
            <person name="Rawnsley T."/>
            <person name="Rouy Z."/>
            <person name="Schenowitz C."/>
            <person name="Sellstedt A."/>
            <person name="Tavares F."/>
            <person name="Tomkins J.P."/>
            <person name="Vallenet D."/>
            <person name="Valverde C."/>
            <person name="Wall L.G."/>
            <person name="Wang Y."/>
            <person name="Medigue C."/>
            <person name="Benson D.R."/>
        </authorList>
    </citation>
    <scope>NUCLEOTIDE SEQUENCE [LARGE SCALE GENOMIC DNA]</scope>
    <source>
        <strain evidence="2">DSM 45986 / CECT 9034 / ACN14a</strain>
    </source>
</reference>
<dbReference type="Gene3D" id="3.60.130.30">
    <property type="match status" value="1"/>
</dbReference>
<proteinExistence type="predicted"/>
<evidence type="ECO:0000313" key="1">
    <source>
        <dbReference type="EMBL" id="CAJ61393.1"/>
    </source>
</evidence>